<dbReference type="Proteomes" id="UP000727056">
    <property type="component" value="Unassembled WGS sequence"/>
</dbReference>
<evidence type="ECO:0000259" key="2">
    <source>
        <dbReference type="Pfam" id="PF05362"/>
    </source>
</evidence>
<name>A0ABX1CDI8_9ACTN</name>
<keyword evidence="1" id="KW-0732">Signal</keyword>
<feature type="domain" description="Lon proteolytic" evidence="2">
    <location>
        <begin position="157"/>
        <end position="250"/>
    </location>
</feature>
<dbReference type="RefSeq" id="WP_168089847.1">
    <property type="nucleotide sequence ID" value="NZ_BHZH01000162.1"/>
</dbReference>
<evidence type="ECO:0000256" key="1">
    <source>
        <dbReference type="SAM" id="SignalP"/>
    </source>
</evidence>
<dbReference type="EMBL" id="JAAVJC010000250">
    <property type="protein sequence ID" value="NJQ17161.1"/>
    <property type="molecule type" value="Genomic_DNA"/>
</dbReference>
<proteinExistence type="predicted"/>
<protein>
    <recommendedName>
        <fullName evidence="2">Lon proteolytic domain-containing protein</fullName>
    </recommendedName>
</protein>
<dbReference type="InterPro" id="IPR014721">
    <property type="entry name" value="Ribsml_uS5_D2-typ_fold_subgr"/>
</dbReference>
<dbReference type="InterPro" id="IPR020568">
    <property type="entry name" value="Ribosomal_Su5_D2-typ_SF"/>
</dbReference>
<reference evidence="3 4" key="1">
    <citation type="submission" date="2020-03" db="EMBL/GenBank/DDBJ databases">
        <title>Draft genome of Streptomyces sp. ventii, isolated from the Axial Seamount in the Pacific Ocean, and resequencing of the two type strains Streptomyces lonarensis strain NCL 716 and Streptomyces bohaiensis strain 11A07.</title>
        <authorList>
            <person name="Loughran R.M."/>
            <person name="Pfannmuller K.M."/>
            <person name="Wasson B.J."/>
            <person name="Deadmond M.C."/>
            <person name="Paddock B.E."/>
            <person name="Koyack M.J."/>
            <person name="Gallegos D.A."/>
            <person name="Mitchell E.A."/>
            <person name="Ushijima B."/>
            <person name="Saw J.H."/>
            <person name="Mcphail K.L."/>
            <person name="Videau P."/>
        </authorList>
    </citation>
    <scope>NUCLEOTIDE SEQUENCE [LARGE SCALE GENOMIC DNA]</scope>
    <source>
        <strain evidence="3 4">11A07</strain>
    </source>
</reference>
<sequence>MSPSRPAPRNRVVLFACAAAVALLLAVAALAPLPFSVAHPGATVDVLGEDNGEPVISVEGAGTRTPEGELRMTTIMATGPDAAVRLPEVVRGYLSDQQAVLPRASVYPVGDTSEEIREHNAAQMTASQGAAVDAALTRLEIDPATVDIDLRLEDVGGPSAGLLFSLGIIDLLEGDGEGGDLTGGLVVAGTGTIAADGTVGSVGGVPLKTHAARRDGAEVFLVPAAECADAAGNRPEGLRLVPVETLDDALTGLRALRDGEAVPSC</sequence>
<accession>A0ABX1CDI8</accession>
<dbReference type="InterPro" id="IPR008269">
    <property type="entry name" value="Lon_proteolytic"/>
</dbReference>
<evidence type="ECO:0000313" key="3">
    <source>
        <dbReference type="EMBL" id="NJQ17161.1"/>
    </source>
</evidence>
<comment type="caution">
    <text evidence="3">The sequence shown here is derived from an EMBL/GenBank/DDBJ whole genome shotgun (WGS) entry which is preliminary data.</text>
</comment>
<gene>
    <name evidence="3" type="ORF">HCN52_20015</name>
</gene>
<feature type="chain" id="PRO_5046403604" description="Lon proteolytic domain-containing protein" evidence="1">
    <location>
        <begin position="32"/>
        <end position="265"/>
    </location>
</feature>
<organism evidence="3 4">
    <name type="scientific">Streptomyces bohaiensis</name>
    <dbReference type="NCBI Taxonomy" id="1431344"/>
    <lineage>
        <taxon>Bacteria</taxon>
        <taxon>Bacillati</taxon>
        <taxon>Actinomycetota</taxon>
        <taxon>Actinomycetes</taxon>
        <taxon>Kitasatosporales</taxon>
        <taxon>Streptomycetaceae</taxon>
        <taxon>Streptomyces</taxon>
    </lineage>
</organism>
<keyword evidence="4" id="KW-1185">Reference proteome</keyword>
<evidence type="ECO:0000313" key="4">
    <source>
        <dbReference type="Proteomes" id="UP000727056"/>
    </source>
</evidence>
<feature type="signal peptide" evidence="1">
    <location>
        <begin position="1"/>
        <end position="31"/>
    </location>
</feature>
<dbReference type="Pfam" id="PF05362">
    <property type="entry name" value="Lon_C"/>
    <property type="match status" value="1"/>
</dbReference>
<dbReference type="Gene3D" id="3.30.230.10">
    <property type="match status" value="1"/>
</dbReference>
<dbReference type="SUPFAM" id="SSF54211">
    <property type="entry name" value="Ribosomal protein S5 domain 2-like"/>
    <property type="match status" value="1"/>
</dbReference>